<accession>A0AAP0FBX5</accession>
<sequence length="57" mass="6594">MSRRYSDGSITSFAALNRAVKMVRVADLEKHFETFFLFCLNGWKDGWMDGCDDPFPI</sequence>
<comment type="caution">
    <text evidence="1">The sequence shown here is derived from an EMBL/GenBank/DDBJ whole genome shotgun (WGS) entry which is preliminary data.</text>
</comment>
<dbReference type="Proteomes" id="UP001419268">
    <property type="component" value="Unassembled WGS sequence"/>
</dbReference>
<evidence type="ECO:0000313" key="2">
    <source>
        <dbReference type="Proteomes" id="UP001419268"/>
    </source>
</evidence>
<keyword evidence="2" id="KW-1185">Reference proteome</keyword>
<evidence type="ECO:0000313" key="1">
    <source>
        <dbReference type="EMBL" id="KAK9105872.1"/>
    </source>
</evidence>
<name>A0AAP0FBX5_9MAGN</name>
<protein>
    <submittedName>
        <fullName evidence="1">Uncharacterized protein</fullName>
    </submittedName>
</protein>
<gene>
    <name evidence="1" type="ORF">Scep_022716</name>
</gene>
<dbReference type="EMBL" id="JBBNAG010000009">
    <property type="protein sequence ID" value="KAK9105872.1"/>
    <property type="molecule type" value="Genomic_DNA"/>
</dbReference>
<dbReference type="AlphaFoldDB" id="A0AAP0FBX5"/>
<proteinExistence type="predicted"/>
<organism evidence="1 2">
    <name type="scientific">Stephania cephalantha</name>
    <dbReference type="NCBI Taxonomy" id="152367"/>
    <lineage>
        <taxon>Eukaryota</taxon>
        <taxon>Viridiplantae</taxon>
        <taxon>Streptophyta</taxon>
        <taxon>Embryophyta</taxon>
        <taxon>Tracheophyta</taxon>
        <taxon>Spermatophyta</taxon>
        <taxon>Magnoliopsida</taxon>
        <taxon>Ranunculales</taxon>
        <taxon>Menispermaceae</taxon>
        <taxon>Menispermoideae</taxon>
        <taxon>Cissampelideae</taxon>
        <taxon>Stephania</taxon>
    </lineage>
</organism>
<reference evidence="1 2" key="1">
    <citation type="submission" date="2024-01" db="EMBL/GenBank/DDBJ databases">
        <title>Genome assemblies of Stephania.</title>
        <authorList>
            <person name="Yang L."/>
        </authorList>
    </citation>
    <scope>NUCLEOTIDE SEQUENCE [LARGE SCALE GENOMIC DNA]</scope>
    <source>
        <strain evidence="1">JXDWG</strain>
        <tissue evidence="1">Leaf</tissue>
    </source>
</reference>